<dbReference type="RefSeq" id="WP_264487274.1">
    <property type="nucleotide sequence ID" value="NZ_JAPDDT010000004.1"/>
</dbReference>
<evidence type="ECO:0000313" key="1">
    <source>
        <dbReference type="EMBL" id="MCW1923168.1"/>
    </source>
</evidence>
<dbReference type="EMBL" id="JAPDDT010000004">
    <property type="protein sequence ID" value="MCW1923168.1"/>
    <property type="molecule type" value="Genomic_DNA"/>
</dbReference>
<accession>A0ABT3GI23</accession>
<proteinExistence type="predicted"/>
<comment type="caution">
    <text evidence="1">The sequence shown here is derived from an EMBL/GenBank/DDBJ whole genome shotgun (WGS) entry which is preliminary data.</text>
</comment>
<organism evidence="1 2">
    <name type="scientific">Luteolibacter arcticus</name>
    <dbReference type="NCBI Taxonomy" id="1581411"/>
    <lineage>
        <taxon>Bacteria</taxon>
        <taxon>Pseudomonadati</taxon>
        <taxon>Verrucomicrobiota</taxon>
        <taxon>Verrucomicrobiia</taxon>
        <taxon>Verrucomicrobiales</taxon>
        <taxon>Verrucomicrobiaceae</taxon>
        <taxon>Luteolibacter</taxon>
    </lineage>
</organism>
<keyword evidence="2" id="KW-1185">Reference proteome</keyword>
<sequence length="121" mass="13426">MNKGVIIPMKGIRGFYLLNASLRRLGLREVPKRPQEPATRSLEEIVRLAFSLIDPLLFPPPSWLLTLEELDLKDADHARLLADQHREAVNSLEGAELKIAYLGGVLDAQVIIEDGMNSGAK</sequence>
<protein>
    <submittedName>
        <fullName evidence="1">Uncharacterized protein</fullName>
    </submittedName>
</protein>
<reference evidence="1 2" key="1">
    <citation type="submission" date="2022-10" db="EMBL/GenBank/DDBJ databases">
        <title>Luteolibacter arcticus strain CCTCC AB 2014275, whole genome shotgun sequencing project.</title>
        <authorList>
            <person name="Zhao G."/>
            <person name="Shen L."/>
        </authorList>
    </citation>
    <scope>NUCLEOTIDE SEQUENCE [LARGE SCALE GENOMIC DNA]</scope>
    <source>
        <strain evidence="1 2">CCTCC AB 2014275</strain>
    </source>
</reference>
<evidence type="ECO:0000313" key="2">
    <source>
        <dbReference type="Proteomes" id="UP001320876"/>
    </source>
</evidence>
<name>A0ABT3GI23_9BACT</name>
<dbReference type="Proteomes" id="UP001320876">
    <property type="component" value="Unassembled WGS sequence"/>
</dbReference>
<gene>
    <name evidence="1" type="ORF">OKA05_11440</name>
</gene>